<dbReference type="EMBL" id="GEEE01009602">
    <property type="protein sequence ID" value="JAP53623.1"/>
    <property type="molecule type" value="Transcribed_RNA"/>
</dbReference>
<gene>
    <name evidence="2" type="ORF">TR165718</name>
</gene>
<feature type="chain" id="PRO_5007051233" evidence="1">
    <location>
        <begin position="22"/>
        <end position="237"/>
    </location>
</feature>
<sequence>MANRMSMLFEIWLLFVALASAEWGLVALHQDVMMYSNYEFVAFVPVSSRVSSQWKGAQGTSEHPCAAPYQCVEFYPHRASFRITGKPKNMHAALILTSENPKLPAIAITMVQGDLWLPVIPGVQFTRIINFDEDISESRILAFDEDIKDIMFFGGITTLSESAPENYMKLEVPNDKINKIDRKLMRVTGRMQNRYQAISVGNYGPGETTFTFVPSKTAGILRNPSQFLNWPMRSIGG</sequence>
<evidence type="ECO:0000313" key="2">
    <source>
        <dbReference type="EMBL" id="JAP53623.1"/>
    </source>
</evidence>
<reference evidence="2" key="1">
    <citation type="submission" date="2016-01" db="EMBL/GenBank/DDBJ databases">
        <title>Reference transcriptome for the parasite Schistocephalus solidus: insights into the molecular evolution of parasitism.</title>
        <authorList>
            <person name="Hebert F.O."/>
            <person name="Grambauer S."/>
            <person name="Barber I."/>
            <person name="Landry C.R."/>
            <person name="Aubin-Horth N."/>
        </authorList>
    </citation>
    <scope>NUCLEOTIDE SEQUENCE</scope>
</reference>
<keyword evidence="1" id="KW-0732">Signal</keyword>
<organism evidence="2">
    <name type="scientific">Schistocephalus solidus</name>
    <name type="common">Tapeworm</name>
    <dbReference type="NCBI Taxonomy" id="70667"/>
    <lineage>
        <taxon>Eukaryota</taxon>
        <taxon>Metazoa</taxon>
        <taxon>Spiralia</taxon>
        <taxon>Lophotrochozoa</taxon>
        <taxon>Platyhelminthes</taxon>
        <taxon>Cestoda</taxon>
        <taxon>Eucestoda</taxon>
        <taxon>Diphyllobothriidea</taxon>
        <taxon>Diphyllobothriidae</taxon>
        <taxon>Schistocephalus</taxon>
    </lineage>
</organism>
<feature type="signal peptide" evidence="1">
    <location>
        <begin position="1"/>
        <end position="21"/>
    </location>
</feature>
<dbReference type="AlphaFoldDB" id="A0A0X3PNW2"/>
<accession>A0A0X3PNW2</accession>
<name>A0A0X3PNW2_SCHSO</name>
<protein>
    <submittedName>
        <fullName evidence="2">Uncharacterized protein</fullName>
    </submittedName>
</protein>
<proteinExistence type="predicted"/>
<evidence type="ECO:0000256" key="1">
    <source>
        <dbReference type="SAM" id="SignalP"/>
    </source>
</evidence>